<sequence length="150" mass="16546">EDKATKAKNHKGELEAAAARLEAAEAARVKEVENLNIAHQKVIDNMKGDKAKALAVTAAVLERDLEHLKGENKGLVKQVSDLKKEIHKMKEDAALEYGVRQDLRDKLEAAQTQLKEVRTKLEKREAEMSTYLDSVSQALGHVGRSLPSAP</sequence>
<dbReference type="AlphaFoldDB" id="A0A812ZS15"/>
<dbReference type="OrthoDB" id="10493786at2759"/>
<accession>A0A812ZS15</accession>
<organism evidence="2 3">
    <name type="scientific">Symbiodinium necroappetens</name>
    <dbReference type="NCBI Taxonomy" id="1628268"/>
    <lineage>
        <taxon>Eukaryota</taxon>
        <taxon>Sar</taxon>
        <taxon>Alveolata</taxon>
        <taxon>Dinophyceae</taxon>
        <taxon>Suessiales</taxon>
        <taxon>Symbiodiniaceae</taxon>
        <taxon>Symbiodinium</taxon>
    </lineage>
</organism>
<keyword evidence="1" id="KW-0175">Coiled coil</keyword>
<keyword evidence="3" id="KW-1185">Reference proteome</keyword>
<reference evidence="2" key="1">
    <citation type="submission" date="2021-02" db="EMBL/GenBank/DDBJ databases">
        <authorList>
            <person name="Dougan E. K."/>
            <person name="Rhodes N."/>
            <person name="Thang M."/>
            <person name="Chan C."/>
        </authorList>
    </citation>
    <scope>NUCLEOTIDE SEQUENCE</scope>
</reference>
<dbReference type="Proteomes" id="UP000601435">
    <property type="component" value="Unassembled WGS sequence"/>
</dbReference>
<evidence type="ECO:0000313" key="3">
    <source>
        <dbReference type="Proteomes" id="UP000601435"/>
    </source>
</evidence>
<dbReference type="EMBL" id="CAJNJA010049382">
    <property type="protein sequence ID" value="CAE7837002.1"/>
    <property type="molecule type" value="Genomic_DNA"/>
</dbReference>
<name>A0A812ZS15_9DINO</name>
<evidence type="ECO:0000313" key="2">
    <source>
        <dbReference type="EMBL" id="CAE7837002.1"/>
    </source>
</evidence>
<feature type="non-terminal residue" evidence="2">
    <location>
        <position position="1"/>
    </location>
</feature>
<evidence type="ECO:0000256" key="1">
    <source>
        <dbReference type="SAM" id="Coils"/>
    </source>
</evidence>
<protein>
    <submittedName>
        <fullName evidence="2">Uncharacterized protein</fullName>
    </submittedName>
</protein>
<gene>
    <name evidence="2" type="ORF">SNEC2469_LOCUS25206</name>
</gene>
<feature type="non-terminal residue" evidence="2">
    <location>
        <position position="150"/>
    </location>
</feature>
<comment type="caution">
    <text evidence="2">The sequence shown here is derived from an EMBL/GenBank/DDBJ whole genome shotgun (WGS) entry which is preliminary data.</text>
</comment>
<feature type="coiled-coil region" evidence="1">
    <location>
        <begin position="4"/>
        <end position="127"/>
    </location>
</feature>
<proteinExistence type="predicted"/>